<evidence type="ECO:0000256" key="6">
    <source>
        <dbReference type="ARBA" id="ARBA00022946"/>
    </source>
</evidence>
<dbReference type="InterPro" id="IPR004017">
    <property type="entry name" value="Cys_rich_dom"/>
</dbReference>
<dbReference type="Proteomes" id="UP000000310">
    <property type="component" value="Chromosome"/>
</dbReference>
<dbReference type="HOGENOM" id="CLU_013688_0_0_10"/>
<dbReference type="PROSITE" id="PS51387">
    <property type="entry name" value="FAD_PCMH"/>
    <property type="match status" value="1"/>
</dbReference>
<name>F0S8T1_PSESL</name>
<evidence type="ECO:0000259" key="12">
    <source>
        <dbReference type="PROSITE" id="PS51387"/>
    </source>
</evidence>
<comment type="similarity">
    <text evidence="2">Belongs to the FAD-binding oxidoreductase/transferase type 4 family.</text>
</comment>
<dbReference type="InterPro" id="IPR009051">
    <property type="entry name" value="Helical_ferredxn"/>
</dbReference>
<dbReference type="PROSITE" id="PS00198">
    <property type="entry name" value="4FE4S_FER_1"/>
    <property type="match status" value="1"/>
</dbReference>
<dbReference type="Pfam" id="PF13183">
    <property type="entry name" value="Fer4_8"/>
    <property type="match status" value="1"/>
</dbReference>
<dbReference type="InterPro" id="IPR016169">
    <property type="entry name" value="FAD-bd_PCMH_sub2"/>
</dbReference>
<proteinExistence type="inferred from homology"/>
<dbReference type="PANTHER" id="PTHR11748:SF111">
    <property type="entry name" value="D-LACTATE DEHYDROGENASE, MITOCHONDRIAL-RELATED"/>
    <property type="match status" value="1"/>
</dbReference>
<reference evidence="13 14" key="1">
    <citation type="journal article" date="2011" name="Stand. Genomic Sci.">
        <title>Complete genome sequence of the gliding, heparinolytic Pedobacter saltans type strain (113).</title>
        <authorList>
            <person name="Liolios K."/>
            <person name="Sikorski J."/>
            <person name="Lu M."/>
            <person name="Nolan M."/>
            <person name="Lapidus A."/>
            <person name="Lucas S."/>
            <person name="Hammon N."/>
            <person name="Deshpande S."/>
            <person name="Cheng J.F."/>
            <person name="Tapia R."/>
            <person name="Han C."/>
            <person name="Goodwin L."/>
            <person name="Pitluck S."/>
            <person name="Huntemann M."/>
            <person name="Ivanova N."/>
            <person name="Pagani I."/>
            <person name="Mavromatis K."/>
            <person name="Ovchinikova G."/>
            <person name="Pati A."/>
            <person name="Chen A."/>
            <person name="Palaniappan K."/>
            <person name="Land M."/>
            <person name="Hauser L."/>
            <person name="Brambilla E.M."/>
            <person name="Kotsyurbenko O."/>
            <person name="Rohde M."/>
            <person name="Tindall B.J."/>
            <person name="Abt B."/>
            <person name="Goker M."/>
            <person name="Detter J.C."/>
            <person name="Woyke T."/>
            <person name="Bristow J."/>
            <person name="Eisen J.A."/>
            <person name="Markowitz V."/>
            <person name="Hugenholtz P."/>
            <person name="Klenk H.P."/>
            <person name="Kyrpides N.C."/>
        </authorList>
    </citation>
    <scope>NUCLEOTIDE SEQUENCE [LARGE SCALE GENOMIC DNA]</scope>
    <source>
        <strain evidence="14">ATCC 51119 / DSM 12145 / JCM 21818 / LMG 10337 / NBRC 100064 / NCIMB 13643</strain>
    </source>
</reference>
<dbReference type="Pfam" id="PF01565">
    <property type="entry name" value="FAD_binding_4"/>
    <property type="match status" value="1"/>
</dbReference>
<dbReference type="InterPro" id="IPR017900">
    <property type="entry name" value="4Fe4S_Fe_S_CS"/>
</dbReference>
<dbReference type="STRING" id="762903.Pedsa_1858"/>
<dbReference type="InterPro" id="IPR006094">
    <property type="entry name" value="Oxid_FAD_bind_N"/>
</dbReference>
<dbReference type="InterPro" id="IPR016166">
    <property type="entry name" value="FAD-bd_PCMH"/>
</dbReference>
<reference evidence="14" key="2">
    <citation type="submission" date="2011-02" db="EMBL/GenBank/DDBJ databases">
        <title>The complete genome of Pedobacter saltans DSM 12145.</title>
        <authorList>
            <consortium name="US DOE Joint Genome Institute (JGI-PGF)"/>
            <person name="Lucas S."/>
            <person name="Copeland A."/>
            <person name="Lapidus A."/>
            <person name="Bruce D."/>
            <person name="Goodwin L."/>
            <person name="Pitluck S."/>
            <person name="Kyrpides N."/>
            <person name="Mavromatis K."/>
            <person name="Pagani I."/>
            <person name="Ivanova N."/>
            <person name="Ovchinnikova G."/>
            <person name="Lu M."/>
            <person name="Detter J.C."/>
            <person name="Han C."/>
            <person name="Land M."/>
            <person name="Hauser L."/>
            <person name="Markowitz V."/>
            <person name="Cheng J.-F."/>
            <person name="Hugenholtz P."/>
            <person name="Woyke T."/>
            <person name="Wu D."/>
            <person name="Tindall B."/>
            <person name="Pomrenke H.G."/>
            <person name="Brambilla E."/>
            <person name="Klenk H.-P."/>
            <person name="Eisen J.A."/>
        </authorList>
    </citation>
    <scope>NUCLEOTIDE SEQUENCE [LARGE SCALE GENOMIC DNA]</scope>
    <source>
        <strain evidence="14">ATCC 51119 / DSM 12145 / JCM 21818 / LMG 10337 / NBRC 100064 / NCIMB 13643</strain>
    </source>
</reference>
<dbReference type="KEGG" id="psn:Pedsa_1858"/>
<dbReference type="Gene3D" id="1.10.1060.10">
    <property type="entry name" value="Alpha-helical ferredoxin"/>
    <property type="match status" value="1"/>
</dbReference>
<dbReference type="GO" id="GO:1903457">
    <property type="term" value="P:lactate catabolic process"/>
    <property type="evidence" value="ECO:0007669"/>
    <property type="project" value="TreeGrafter"/>
</dbReference>
<evidence type="ECO:0000259" key="11">
    <source>
        <dbReference type="PROSITE" id="PS51379"/>
    </source>
</evidence>
<organism evidence="13 14">
    <name type="scientific">Pseudopedobacter saltans (strain ATCC 51119 / DSM 12145 / JCM 21818 / CCUG 39354 / LMG 10337 / NBRC 100064 / NCIMB 13643)</name>
    <name type="common">Pedobacter saltans</name>
    <dbReference type="NCBI Taxonomy" id="762903"/>
    <lineage>
        <taxon>Bacteria</taxon>
        <taxon>Pseudomonadati</taxon>
        <taxon>Bacteroidota</taxon>
        <taxon>Sphingobacteriia</taxon>
        <taxon>Sphingobacteriales</taxon>
        <taxon>Sphingobacteriaceae</taxon>
        <taxon>Pseudopedobacter</taxon>
    </lineage>
</organism>
<dbReference type="Pfam" id="PF02754">
    <property type="entry name" value="CCG"/>
    <property type="match status" value="1"/>
</dbReference>
<dbReference type="PANTHER" id="PTHR11748">
    <property type="entry name" value="D-LACTATE DEHYDROGENASE"/>
    <property type="match status" value="1"/>
</dbReference>
<dbReference type="EC" id="1.1.2.4" evidence="10"/>
<evidence type="ECO:0000256" key="4">
    <source>
        <dbReference type="ARBA" id="ARBA00022723"/>
    </source>
</evidence>
<evidence type="ECO:0000256" key="10">
    <source>
        <dbReference type="ARBA" id="ARBA00038897"/>
    </source>
</evidence>
<evidence type="ECO:0000256" key="5">
    <source>
        <dbReference type="ARBA" id="ARBA00022827"/>
    </source>
</evidence>
<dbReference type="GO" id="GO:0046872">
    <property type="term" value="F:metal ion binding"/>
    <property type="evidence" value="ECO:0007669"/>
    <property type="project" value="UniProtKB-KW"/>
</dbReference>
<dbReference type="SUPFAM" id="SSF46548">
    <property type="entry name" value="alpha-helical ferredoxin"/>
    <property type="match status" value="1"/>
</dbReference>
<dbReference type="SUPFAM" id="SSF55103">
    <property type="entry name" value="FAD-linked oxidases, C-terminal domain"/>
    <property type="match status" value="1"/>
</dbReference>
<dbReference type="Gene3D" id="3.30.465.10">
    <property type="match status" value="1"/>
</dbReference>
<dbReference type="GO" id="GO:0071949">
    <property type="term" value="F:FAD binding"/>
    <property type="evidence" value="ECO:0007669"/>
    <property type="project" value="InterPro"/>
</dbReference>
<dbReference type="SUPFAM" id="SSF56176">
    <property type="entry name" value="FAD-binding/transporter-associated domain-like"/>
    <property type="match status" value="1"/>
</dbReference>
<evidence type="ECO:0000313" key="14">
    <source>
        <dbReference type="Proteomes" id="UP000000310"/>
    </source>
</evidence>
<keyword evidence="8" id="KW-0408">Iron</keyword>
<dbReference type="Gene3D" id="3.30.70.2740">
    <property type="match status" value="1"/>
</dbReference>
<accession>F0S8T1</accession>
<dbReference type="AlphaFoldDB" id="F0S8T1"/>
<sequence length="939" mass="103961">MNIGELLKAIIPADRIKDRLIDVVSYAADAGFYHLTPKAVVRPIAVDEVIALFRFSHQHQVPMTFRTGGTSLSGQSITDGILVDLSQYWDKAHVENGGLQIRVQPGIIGAAVNNKLKSFGKKIGPDPSSINSAMMGGILSNNSSGMCCGVHANSYHTTKYIKFVLPNGKCFSTENQSDYERFEKECNDIFETLTGLRSQIISNPDLFNIIRHKYQTKNTVGYSVNSFIDYEHPLDILAHLLIGGEGTLGFIAEAVMNTVDDYKEKSTALLYFPDIYEACKAIIPLTASGAEAVELMDRASLRSIEHIKGVPDILKTLPEAAAALLIEYQANTNDELNVKINQFLSLSEELSLLSPAVFTQVPGEQAFLWTLRKGMFPSVGAVRASGSTVILEDIAFPVETLGDAILDLQKLFKAYDYTNAIIFGHAKDGNIHFVVTQSFQSQQEIERYDRFLKDVVLLVVEKYRGTLKAEHGTGRNMAPFIATEWGTEIYAIMKRLKEVIDPKNLLNPGVIINDNTKAHITNLKDLPTVEHEVDKCMECGYCEHVCPSRNITLTPRRRIVVRRELTILKKKGEKAKYEELLDQYQYDGLDTCAVDGLCASACPVDINTGDLVKRLRRENHSDFANSVALQIAKNFAFASSATEFGVKAANGINGVLGGNALTKITKAVKEVIPAIPQWSNQIKSTGNITSKYKQQSVDAVVYMPTCISRMMGGAAIDGKKNIIDTIASISAKVGISFKIPDKIGSMCCGQMFSSKGYQKAFEYSVNRTVEQIWEESNKGQLPVMLDVSSCTHTLQGARNYLTEENKKRLDTLRIIDSIEYIDEFIIPRVSLQRKKQRIVLHPVCSLKKMGLNAKFKKVADFFAEEVVMPFNANCCGMAGDRGFLFPELTQSATEMEAREINTCGSFDGYYSSSKTCEMSLSDAVGKNYESIVYLVDDCI</sequence>
<dbReference type="GO" id="GO:0004458">
    <property type="term" value="F:D-lactate dehydrogenase (cytochrome) activity"/>
    <property type="evidence" value="ECO:0007669"/>
    <property type="project" value="UniProtKB-EC"/>
</dbReference>
<keyword evidence="14" id="KW-1185">Reference proteome</keyword>
<gene>
    <name evidence="13" type="ordered locus">Pedsa_1858</name>
</gene>
<dbReference type="Gene3D" id="1.10.45.10">
    <property type="entry name" value="Vanillyl-alcohol Oxidase, Chain A, domain 4"/>
    <property type="match status" value="1"/>
</dbReference>
<dbReference type="Gene3D" id="3.30.43.10">
    <property type="entry name" value="Uridine Diphospho-n-acetylenolpyruvylglucosamine Reductase, domain 2"/>
    <property type="match status" value="1"/>
</dbReference>
<protein>
    <recommendedName>
        <fullName evidence="10">D-lactate dehydrogenase (cytochrome)</fullName>
        <ecNumber evidence="10">1.1.2.4</ecNumber>
    </recommendedName>
</protein>
<dbReference type="RefSeq" id="WP_013632900.1">
    <property type="nucleotide sequence ID" value="NC_015177.1"/>
</dbReference>
<dbReference type="PROSITE" id="PS51379">
    <property type="entry name" value="4FE4S_FER_2"/>
    <property type="match status" value="1"/>
</dbReference>
<evidence type="ECO:0000256" key="2">
    <source>
        <dbReference type="ARBA" id="ARBA00008000"/>
    </source>
</evidence>
<dbReference type="InterPro" id="IPR017896">
    <property type="entry name" value="4Fe4S_Fe-S-bd"/>
</dbReference>
<keyword evidence="3" id="KW-0285">Flavoprotein</keyword>
<dbReference type="eggNOG" id="COG0479">
    <property type="taxonomic scope" value="Bacteria"/>
</dbReference>
<dbReference type="InterPro" id="IPR016171">
    <property type="entry name" value="Vanillyl_alc_oxidase_C-sub2"/>
</dbReference>
<evidence type="ECO:0000256" key="7">
    <source>
        <dbReference type="ARBA" id="ARBA00023002"/>
    </source>
</evidence>
<evidence type="ECO:0000313" key="13">
    <source>
        <dbReference type="EMBL" id="ADY52412.1"/>
    </source>
</evidence>
<keyword evidence="7" id="KW-0560">Oxidoreductase</keyword>
<keyword evidence="4" id="KW-0479">Metal-binding</keyword>
<dbReference type="eggNOG" id="COG0247">
    <property type="taxonomic scope" value="Bacteria"/>
</dbReference>
<dbReference type="InterPro" id="IPR016164">
    <property type="entry name" value="FAD-linked_Oxase-like_C"/>
</dbReference>
<evidence type="ECO:0000256" key="3">
    <source>
        <dbReference type="ARBA" id="ARBA00022630"/>
    </source>
</evidence>
<comment type="cofactor">
    <cofactor evidence="1">
        <name>FAD</name>
        <dbReference type="ChEBI" id="CHEBI:57692"/>
    </cofactor>
</comment>
<feature type="domain" description="FAD-binding PCMH-type" evidence="12">
    <location>
        <begin position="33"/>
        <end position="261"/>
    </location>
</feature>
<dbReference type="EMBL" id="CP002545">
    <property type="protein sequence ID" value="ADY52412.1"/>
    <property type="molecule type" value="Genomic_DNA"/>
</dbReference>
<dbReference type="InterPro" id="IPR004113">
    <property type="entry name" value="FAD-bd_oxidored_4_C"/>
</dbReference>
<evidence type="ECO:0000256" key="9">
    <source>
        <dbReference type="ARBA" id="ARBA00023014"/>
    </source>
</evidence>
<keyword evidence="9" id="KW-0411">Iron-sulfur</keyword>
<dbReference type="InterPro" id="IPR036318">
    <property type="entry name" value="FAD-bd_PCMH-like_sf"/>
</dbReference>
<dbReference type="InterPro" id="IPR016167">
    <property type="entry name" value="FAD-bd_PCMH_sub1"/>
</dbReference>
<keyword evidence="5" id="KW-0274">FAD</keyword>
<dbReference type="eggNOG" id="COG0277">
    <property type="taxonomic scope" value="Bacteria"/>
</dbReference>
<dbReference type="OrthoDB" id="9767256at2"/>
<dbReference type="Gene3D" id="3.30.70.2190">
    <property type="match status" value="1"/>
</dbReference>
<evidence type="ECO:0000256" key="1">
    <source>
        <dbReference type="ARBA" id="ARBA00001974"/>
    </source>
</evidence>
<dbReference type="GO" id="GO:0008720">
    <property type="term" value="F:D-lactate dehydrogenase (NAD+) activity"/>
    <property type="evidence" value="ECO:0007669"/>
    <property type="project" value="TreeGrafter"/>
</dbReference>
<dbReference type="GO" id="GO:0051536">
    <property type="term" value="F:iron-sulfur cluster binding"/>
    <property type="evidence" value="ECO:0007669"/>
    <property type="project" value="UniProtKB-KW"/>
</dbReference>
<dbReference type="Pfam" id="PF02913">
    <property type="entry name" value="FAD-oxidase_C"/>
    <property type="match status" value="1"/>
</dbReference>
<feature type="domain" description="4Fe-4S ferredoxin-type" evidence="11">
    <location>
        <begin position="527"/>
        <end position="556"/>
    </location>
</feature>
<evidence type="ECO:0000256" key="8">
    <source>
        <dbReference type="ARBA" id="ARBA00023004"/>
    </source>
</evidence>
<keyword evidence="6" id="KW-0809">Transit peptide</keyword>